<protein>
    <recommendedName>
        <fullName evidence="3">DKNYY family protein</fullName>
    </recommendedName>
</protein>
<reference evidence="1 2" key="1">
    <citation type="journal article" date="2019" name="Int. J. Syst. Evol. Microbiol.">
        <title>The Global Catalogue of Microorganisms (GCM) 10K type strain sequencing project: providing services to taxonomists for standard genome sequencing and annotation.</title>
        <authorList>
            <consortium name="The Broad Institute Genomics Platform"/>
            <consortium name="The Broad Institute Genome Sequencing Center for Infectious Disease"/>
            <person name="Wu L."/>
            <person name="Ma J."/>
        </authorList>
    </citation>
    <scope>NUCLEOTIDE SEQUENCE [LARGE SCALE GENOMIC DNA]</scope>
    <source>
        <strain evidence="1 2">JCM 15974</strain>
    </source>
</reference>
<organism evidence="1 2">
    <name type="scientific">Aquimarina litoralis</name>
    <dbReference type="NCBI Taxonomy" id="584605"/>
    <lineage>
        <taxon>Bacteria</taxon>
        <taxon>Pseudomonadati</taxon>
        <taxon>Bacteroidota</taxon>
        <taxon>Flavobacteriia</taxon>
        <taxon>Flavobacteriales</taxon>
        <taxon>Flavobacteriaceae</taxon>
        <taxon>Aquimarina</taxon>
    </lineage>
</organism>
<dbReference type="InterPro" id="IPR027375">
    <property type="entry name" value="DKNYY"/>
</dbReference>
<evidence type="ECO:0000313" key="2">
    <source>
        <dbReference type="Proteomes" id="UP001501758"/>
    </source>
</evidence>
<dbReference type="RefSeq" id="WP_343914835.1">
    <property type="nucleotide sequence ID" value="NZ_BAAAGE010000008.1"/>
</dbReference>
<accession>A0ABN1JAG1</accession>
<dbReference type="Proteomes" id="UP001501758">
    <property type="component" value="Unassembled WGS sequence"/>
</dbReference>
<keyword evidence="2" id="KW-1185">Reference proteome</keyword>
<evidence type="ECO:0008006" key="3">
    <source>
        <dbReference type="Google" id="ProtNLM"/>
    </source>
</evidence>
<proteinExistence type="predicted"/>
<comment type="caution">
    <text evidence="1">The sequence shown here is derived from an EMBL/GenBank/DDBJ whole genome shotgun (WGS) entry which is preliminary data.</text>
</comment>
<name>A0ABN1JAG1_9FLAO</name>
<gene>
    <name evidence="1" type="ORF">GCM10009430_48430</name>
</gene>
<sequence length="286" mass="33864">MSDYIVLDIFWDHQIVRDQSDKEFKIFRGIDYQTDWKKLGYGYSKDKKQIYYYNTECFKKYYKEIDFETFHIVERHAEKSPYSAGGEYKETIYFADKNNVYVDSYMCSFSIIEGITPKDLKIIDISKGYATDGANDYVFDQKLPYKIKNTKPINAVYLMANDIIYFGNTSPLECDAKSFELVHEAVLNIAKDKNHVFYKDQIIEGADPKTFQFLDACIFPNKEYYQECDIDFYAKDSKQAYFISTPFMAKIIKTKSLNNFRFEVIDGRGYAFDDIYRYDRGKRKKI</sequence>
<dbReference type="EMBL" id="BAAAGE010000008">
    <property type="protein sequence ID" value="GAA0733871.1"/>
    <property type="molecule type" value="Genomic_DNA"/>
</dbReference>
<dbReference type="Pfam" id="PF13644">
    <property type="entry name" value="DKNYY"/>
    <property type="match status" value="1"/>
</dbReference>
<evidence type="ECO:0000313" key="1">
    <source>
        <dbReference type="EMBL" id="GAA0733871.1"/>
    </source>
</evidence>